<feature type="transmembrane region" description="Helical" evidence="1">
    <location>
        <begin position="95"/>
        <end position="112"/>
    </location>
</feature>
<name>A0A081R5J3_STROR</name>
<feature type="transmembrane region" description="Helical" evidence="1">
    <location>
        <begin position="26"/>
        <end position="43"/>
    </location>
</feature>
<sequence length="167" mass="19936">MNLKVKKYKKSTWLDSVRFWLQGHRFVKFMLDIVFYIILFLVIEFTTSQNKSIPADFRYRELLFPLQLNLFILGYRLYAFFLPVKTKKEKTLKKFCEPFIYINVLSFIFQLIGVRKRGRVVLSPLFSLESSYIWFPIVVYLLVLMLTLAIFFLSKGSKKGVDENEDE</sequence>
<dbReference type="EMBL" id="JPGB01000004">
    <property type="protein sequence ID" value="KEQ50466.1"/>
    <property type="molecule type" value="Genomic_DNA"/>
</dbReference>
<comment type="caution">
    <text evidence="2">The sequence shown here is derived from an EMBL/GenBank/DDBJ whole genome shotgun (WGS) entry which is preliminary data.</text>
</comment>
<keyword evidence="1" id="KW-0812">Transmembrane</keyword>
<reference evidence="2 3" key="1">
    <citation type="submission" date="2014-05" db="EMBL/GenBank/DDBJ databases">
        <authorList>
            <person name="Daugherty S.C."/>
            <person name="Tallon L.J."/>
            <person name="Sadzewicz L."/>
            <person name="Kilian M."/>
            <person name="Tettelin H."/>
        </authorList>
    </citation>
    <scope>NUCLEOTIDE SEQUENCE [LARGE SCALE GENOMIC DNA]</scope>
    <source>
        <strain evidence="2 3">SK143</strain>
    </source>
</reference>
<proteinExistence type="predicted"/>
<organism evidence="2 3">
    <name type="scientific">Streptococcus oralis</name>
    <dbReference type="NCBI Taxonomy" id="1303"/>
    <lineage>
        <taxon>Bacteria</taxon>
        <taxon>Bacillati</taxon>
        <taxon>Bacillota</taxon>
        <taxon>Bacilli</taxon>
        <taxon>Lactobacillales</taxon>
        <taxon>Streptococcaceae</taxon>
        <taxon>Streptococcus</taxon>
    </lineage>
</organism>
<evidence type="ECO:0000313" key="2">
    <source>
        <dbReference type="EMBL" id="KEQ50466.1"/>
    </source>
</evidence>
<dbReference type="Proteomes" id="UP000028098">
    <property type="component" value="Unassembled WGS sequence"/>
</dbReference>
<accession>A0A081R5J3</accession>
<evidence type="ECO:0000256" key="1">
    <source>
        <dbReference type="SAM" id="Phobius"/>
    </source>
</evidence>
<dbReference type="PATRIC" id="fig|1303.44.peg.480"/>
<keyword evidence="1" id="KW-1133">Transmembrane helix</keyword>
<evidence type="ECO:0000313" key="3">
    <source>
        <dbReference type="Proteomes" id="UP000028098"/>
    </source>
</evidence>
<feature type="transmembrane region" description="Helical" evidence="1">
    <location>
        <begin position="63"/>
        <end position="83"/>
    </location>
</feature>
<protein>
    <submittedName>
        <fullName evidence="2">Putative membrane protein</fullName>
    </submittedName>
</protein>
<gene>
    <name evidence="2" type="ORF">SK143_0520</name>
</gene>
<dbReference type="AlphaFoldDB" id="A0A081R5J3"/>
<feature type="transmembrane region" description="Helical" evidence="1">
    <location>
        <begin position="132"/>
        <end position="153"/>
    </location>
</feature>
<keyword evidence="1" id="KW-0472">Membrane</keyword>